<evidence type="ECO:0000313" key="3">
    <source>
        <dbReference type="Proteomes" id="UP000295781"/>
    </source>
</evidence>
<accession>A0A4P2PWX8</accession>
<name>A0A4P2PWX8_SORCE</name>
<reference evidence="2 3" key="1">
    <citation type="submission" date="2015-09" db="EMBL/GenBank/DDBJ databases">
        <title>Sorangium comparison.</title>
        <authorList>
            <person name="Zaburannyi N."/>
            <person name="Bunk B."/>
            <person name="Overmann J."/>
            <person name="Mueller R."/>
        </authorList>
    </citation>
    <scope>NUCLEOTIDE SEQUENCE [LARGE SCALE GENOMIC DNA]</scope>
    <source>
        <strain evidence="2 3">So ceGT47</strain>
    </source>
</reference>
<dbReference type="Proteomes" id="UP000295781">
    <property type="component" value="Chromosome"/>
</dbReference>
<gene>
    <name evidence="2" type="ORF">SOCEGT47_017100</name>
</gene>
<dbReference type="RefSeq" id="WP_129346578.1">
    <property type="nucleotide sequence ID" value="NZ_CP012670.1"/>
</dbReference>
<evidence type="ECO:0000259" key="1">
    <source>
        <dbReference type="Pfam" id="PF14243"/>
    </source>
</evidence>
<dbReference type="AlphaFoldDB" id="A0A4P2PWX8"/>
<protein>
    <recommendedName>
        <fullName evidence="1">ATP-grasp domain-containing protein</fullName>
    </recommendedName>
</protein>
<dbReference type="Pfam" id="PF14243">
    <property type="entry name" value="R2K_3"/>
    <property type="match status" value="1"/>
</dbReference>
<dbReference type="InterPro" id="IPR025643">
    <property type="entry name" value="R2K_3"/>
</dbReference>
<organism evidence="2 3">
    <name type="scientific">Sorangium cellulosum</name>
    <name type="common">Polyangium cellulosum</name>
    <dbReference type="NCBI Taxonomy" id="56"/>
    <lineage>
        <taxon>Bacteria</taxon>
        <taxon>Pseudomonadati</taxon>
        <taxon>Myxococcota</taxon>
        <taxon>Polyangia</taxon>
        <taxon>Polyangiales</taxon>
        <taxon>Polyangiaceae</taxon>
        <taxon>Sorangium</taxon>
    </lineage>
</organism>
<dbReference type="EMBL" id="CP012670">
    <property type="protein sequence ID" value="AUX21230.1"/>
    <property type="molecule type" value="Genomic_DNA"/>
</dbReference>
<feature type="domain" description="ATP-grasp" evidence="1">
    <location>
        <begin position="135"/>
        <end position="291"/>
    </location>
</feature>
<evidence type="ECO:0000313" key="2">
    <source>
        <dbReference type="EMBL" id="AUX21230.1"/>
    </source>
</evidence>
<sequence>MILLLFCSQPSSHREVDADFAEEYAAAKDAGFSTTLIDHTRAIEGDAPGAVRHVPTGPATAVYRGWMMRVQHYAAFHAALTARGASLVNDPNAYRFCHHLPESYSALEGDTPLTTWLPVQGPVDFSQVFERLRPFGSGPIIVKDFVKSQKHYWDEACFIPNAEDRPAVERVVRRLMELQGEDLNEGLVFWEYVPLQIVGHHPRSAMPLAAEVRTFWFDGELLLAHPYWGDLVTPPAPPPSDWMHHVASRVRSRFFTMDVALREDGRWTVIELGDGQVAGLPAPGLAKRLYERLRGALTGRASAPGA</sequence>
<dbReference type="OrthoDB" id="5355744at2"/>
<proteinExistence type="predicted"/>